<protein>
    <submittedName>
        <fullName evidence="1">Uncharacterized protein</fullName>
    </submittedName>
</protein>
<accession>A0A1Q9E263</accession>
<name>A0A1Q9E263_SYMMI</name>
<organism evidence="1 2">
    <name type="scientific">Symbiodinium microadriaticum</name>
    <name type="common">Dinoflagellate</name>
    <name type="synonym">Zooxanthella microadriatica</name>
    <dbReference type="NCBI Taxonomy" id="2951"/>
    <lineage>
        <taxon>Eukaryota</taxon>
        <taxon>Sar</taxon>
        <taxon>Alveolata</taxon>
        <taxon>Dinophyceae</taxon>
        <taxon>Suessiales</taxon>
        <taxon>Symbiodiniaceae</taxon>
        <taxon>Symbiodinium</taxon>
    </lineage>
</organism>
<comment type="caution">
    <text evidence="1">The sequence shown here is derived from an EMBL/GenBank/DDBJ whole genome shotgun (WGS) entry which is preliminary data.</text>
</comment>
<sequence length="576" mass="63790">MTETQSLMAAQNNRKPPPDFLKDLDWNEFEAAAIPLAQLYHPPQLVSSCTGFGARLSMCWNSLFTHRAPICAKPVIPCCCAKVVQSRISDLAAVKLSDPDDWFVKMLSVEHPNTPEYLKGLFWMEDNYAPEVLLTFQDMDWVSGKQGYFMPKYSLQRARRSLDQMVGSIVEMAAEDMIRISFNNPSDPTSGVNYQYLVRRVAYMQTGKLMKTKAYDELRRRATMPDTIGGCCGGYYNCSPVGENYIFDAYEPLSDEQVLLFPPPLEVMWPDSVIPDAAPAREWSLGAALRLGAHSPEHGDILRAGRLRVNGEVLEWAPTSQVSPEESLQSLVDAFEQTPEIPSGWHGQLDELVYCVMKSLSLQFALMDVLTTLRSHFKLSAMPSIASDGMQYAINVSCAGCDACVLWPKRASIFTVDPETGKRQLYGAIGSVRTDFQFPPFPGAVQAYQIEMRVPKWCIGPFRLSFQKRVAVHTDEPLMPAEAEAAPSPPNSRPTCPNGCNRPVARGYGICCRTCNLSNGKRHGPVCERRLQGQATSAVETGVEASPSACSAPSCDEDEEELCPVSLHGCLSRIQL</sequence>
<gene>
    <name evidence="1" type="ORF">AK812_SmicGene15726</name>
</gene>
<evidence type="ECO:0000313" key="1">
    <source>
        <dbReference type="EMBL" id="OLQ01517.1"/>
    </source>
</evidence>
<proteinExistence type="predicted"/>
<dbReference type="EMBL" id="LSRX01000289">
    <property type="protein sequence ID" value="OLQ01517.1"/>
    <property type="molecule type" value="Genomic_DNA"/>
</dbReference>
<keyword evidence="2" id="KW-1185">Reference proteome</keyword>
<dbReference type="AlphaFoldDB" id="A0A1Q9E263"/>
<reference evidence="1 2" key="1">
    <citation type="submission" date="2016-02" db="EMBL/GenBank/DDBJ databases">
        <title>Genome analysis of coral dinoflagellate symbionts highlights evolutionary adaptations to a symbiotic lifestyle.</title>
        <authorList>
            <person name="Aranda M."/>
            <person name="Li Y."/>
            <person name="Liew Y.J."/>
            <person name="Baumgarten S."/>
            <person name="Simakov O."/>
            <person name="Wilson M."/>
            <person name="Piel J."/>
            <person name="Ashoor H."/>
            <person name="Bougouffa S."/>
            <person name="Bajic V.B."/>
            <person name="Ryu T."/>
            <person name="Ravasi T."/>
            <person name="Bayer T."/>
            <person name="Micklem G."/>
            <person name="Kim H."/>
            <person name="Bhak J."/>
            <person name="Lajeunesse T.C."/>
            <person name="Voolstra C.R."/>
        </authorList>
    </citation>
    <scope>NUCLEOTIDE SEQUENCE [LARGE SCALE GENOMIC DNA]</scope>
    <source>
        <strain evidence="1 2">CCMP2467</strain>
    </source>
</reference>
<evidence type="ECO:0000313" key="2">
    <source>
        <dbReference type="Proteomes" id="UP000186817"/>
    </source>
</evidence>
<dbReference type="Proteomes" id="UP000186817">
    <property type="component" value="Unassembled WGS sequence"/>
</dbReference>
<dbReference type="OrthoDB" id="414409at2759"/>